<keyword evidence="2" id="KW-1185">Reference proteome</keyword>
<dbReference type="GO" id="GO:0005543">
    <property type="term" value="F:phospholipid binding"/>
    <property type="evidence" value="ECO:0007669"/>
    <property type="project" value="TreeGrafter"/>
</dbReference>
<dbReference type="EMBL" id="JBBHLL010000020">
    <property type="protein sequence ID" value="KAK7829649.1"/>
    <property type="molecule type" value="Genomic_DNA"/>
</dbReference>
<reference evidence="1 2" key="1">
    <citation type="journal article" date="2023" name="bioRxiv">
        <title>Conserved and derived expression patterns and positive selection on dental genes reveal complex evolutionary context of ever-growing rodent molars.</title>
        <authorList>
            <person name="Calamari Z.T."/>
            <person name="Song A."/>
            <person name="Cohen E."/>
            <person name="Akter M."/>
            <person name="Roy R.D."/>
            <person name="Hallikas O."/>
            <person name="Christensen M.M."/>
            <person name="Li P."/>
            <person name="Marangoni P."/>
            <person name="Jernvall J."/>
            <person name="Klein O.D."/>
        </authorList>
    </citation>
    <scope>NUCLEOTIDE SEQUENCE [LARGE SCALE GENOMIC DNA]</scope>
    <source>
        <strain evidence="1">V071</strain>
    </source>
</reference>
<dbReference type="Proteomes" id="UP001488838">
    <property type="component" value="Unassembled WGS sequence"/>
</dbReference>
<dbReference type="GO" id="GO:0005886">
    <property type="term" value="C:plasma membrane"/>
    <property type="evidence" value="ECO:0007669"/>
    <property type="project" value="TreeGrafter"/>
</dbReference>
<comment type="caution">
    <text evidence="1">The sequence shown here is derived from an EMBL/GenBank/DDBJ whole genome shotgun (WGS) entry which is preliminary data.</text>
</comment>
<proteinExistence type="predicted"/>
<gene>
    <name evidence="1" type="ORF">U0070_013335</name>
</gene>
<dbReference type="InterPro" id="IPR027267">
    <property type="entry name" value="AH/BAR_dom_sf"/>
</dbReference>
<organism evidence="1 2">
    <name type="scientific">Myodes glareolus</name>
    <name type="common">Bank vole</name>
    <name type="synonym">Clethrionomys glareolus</name>
    <dbReference type="NCBI Taxonomy" id="447135"/>
    <lineage>
        <taxon>Eukaryota</taxon>
        <taxon>Metazoa</taxon>
        <taxon>Chordata</taxon>
        <taxon>Craniata</taxon>
        <taxon>Vertebrata</taxon>
        <taxon>Euteleostomi</taxon>
        <taxon>Mammalia</taxon>
        <taxon>Eutheria</taxon>
        <taxon>Euarchontoglires</taxon>
        <taxon>Glires</taxon>
        <taxon>Rodentia</taxon>
        <taxon>Myomorpha</taxon>
        <taxon>Muroidea</taxon>
        <taxon>Cricetidae</taxon>
        <taxon>Arvicolinae</taxon>
        <taxon>Myodes</taxon>
    </lineage>
</organism>
<dbReference type="PANTHER" id="PTHR46514:SF4">
    <property type="entry name" value="MYC BOX-DEPENDENT-INTERACTING PROTEIN 1"/>
    <property type="match status" value="1"/>
</dbReference>
<dbReference type="Gene3D" id="1.20.1270.60">
    <property type="entry name" value="Arfaptin homology (AH) domain/BAR domain"/>
    <property type="match status" value="1"/>
</dbReference>
<dbReference type="InterPro" id="IPR003005">
    <property type="entry name" value="Amphiphysin"/>
</dbReference>
<protein>
    <submittedName>
        <fullName evidence="1">Uncharacterized protein</fullName>
    </submittedName>
</protein>
<dbReference type="AlphaFoldDB" id="A0AAW0JTZ4"/>
<evidence type="ECO:0000313" key="2">
    <source>
        <dbReference type="Proteomes" id="UP001488838"/>
    </source>
</evidence>
<dbReference type="PANTHER" id="PTHR46514">
    <property type="entry name" value="AMPHIPHYSIN"/>
    <property type="match status" value="1"/>
</dbReference>
<dbReference type="GO" id="GO:0008021">
    <property type="term" value="C:synaptic vesicle"/>
    <property type="evidence" value="ECO:0007669"/>
    <property type="project" value="TreeGrafter"/>
</dbReference>
<evidence type="ECO:0000313" key="1">
    <source>
        <dbReference type="EMBL" id="KAK7829649.1"/>
    </source>
</evidence>
<name>A0AAW0JTZ4_MYOGA</name>
<dbReference type="GO" id="GO:0048156">
    <property type="term" value="F:tau protein binding"/>
    <property type="evidence" value="ECO:0007669"/>
    <property type="project" value="TreeGrafter"/>
</dbReference>
<sequence>MEDKTSGIEDQVEEMNTSVKENVECQKIQVQNIQEIWDTVKRSNIRVLQKLGKADETKDEQFEQCVQNFNKQLVSVSGGGVAAAR</sequence>
<accession>A0AAW0JTZ4</accession>